<gene>
    <name evidence="2" type="ORF">CON36_37085</name>
</gene>
<dbReference type="AlphaFoldDB" id="A0A9X6SRS1"/>
<protein>
    <submittedName>
        <fullName evidence="2">Transcriptional regulator</fullName>
    </submittedName>
</protein>
<organism evidence="2 3">
    <name type="scientific">Bacillus cereus</name>
    <dbReference type="NCBI Taxonomy" id="1396"/>
    <lineage>
        <taxon>Bacteria</taxon>
        <taxon>Bacillati</taxon>
        <taxon>Bacillota</taxon>
        <taxon>Bacilli</taxon>
        <taxon>Bacillales</taxon>
        <taxon>Bacillaceae</taxon>
        <taxon>Bacillus</taxon>
        <taxon>Bacillus cereus group</taxon>
    </lineage>
</organism>
<dbReference type="InterPro" id="IPR010982">
    <property type="entry name" value="Lambda_DNA-bd_dom_sf"/>
</dbReference>
<evidence type="ECO:0000313" key="3">
    <source>
        <dbReference type="Proteomes" id="UP000219922"/>
    </source>
</evidence>
<name>A0A9X6SRS1_BACCE</name>
<dbReference type="SUPFAM" id="SSF47413">
    <property type="entry name" value="lambda repressor-like DNA-binding domains"/>
    <property type="match status" value="1"/>
</dbReference>
<dbReference type="Proteomes" id="UP000219922">
    <property type="component" value="Unassembled WGS sequence"/>
</dbReference>
<comment type="caution">
    <text evidence="2">The sequence shown here is derived from an EMBL/GenBank/DDBJ whole genome shotgun (WGS) entry which is preliminary data.</text>
</comment>
<dbReference type="SMART" id="SM00530">
    <property type="entry name" value="HTH_XRE"/>
    <property type="match status" value="1"/>
</dbReference>
<dbReference type="Gene3D" id="1.10.260.40">
    <property type="entry name" value="lambda repressor-like DNA-binding domains"/>
    <property type="match status" value="1"/>
</dbReference>
<dbReference type="Pfam" id="PF13443">
    <property type="entry name" value="HTH_26"/>
    <property type="match status" value="1"/>
</dbReference>
<evidence type="ECO:0000313" key="2">
    <source>
        <dbReference type="EMBL" id="PDZ93834.1"/>
    </source>
</evidence>
<evidence type="ECO:0000259" key="1">
    <source>
        <dbReference type="PROSITE" id="PS50943"/>
    </source>
</evidence>
<dbReference type="PROSITE" id="PS50943">
    <property type="entry name" value="HTH_CROC1"/>
    <property type="match status" value="1"/>
</dbReference>
<dbReference type="RefSeq" id="WP_098007505.1">
    <property type="nucleotide sequence ID" value="NZ_NUJB01000036.1"/>
</dbReference>
<accession>A0A9X6SRS1</accession>
<dbReference type="CDD" id="cd00093">
    <property type="entry name" value="HTH_XRE"/>
    <property type="match status" value="1"/>
</dbReference>
<sequence>MKIVIKLGEVLKKRGMTQKELAKLTGIRESGISALVRSSQTSFNKEQIAKIATVLEITDIKELIDFEIAN</sequence>
<dbReference type="GO" id="GO:0003677">
    <property type="term" value="F:DNA binding"/>
    <property type="evidence" value="ECO:0007669"/>
    <property type="project" value="InterPro"/>
</dbReference>
<dbReference type="InterPro" id="IPR001387">
    <property type="entry name" value="Cro/C1-type_HTH"/>
</dbReference>
<feature type="domain" description="HTH cro/C1-type" evidence="1">
    <location>
        <begin position="12"/>
        <end position="63"/>
    </location>
</feature>
<reference evidence="2 3" key="1">
    <citation type="submission" date="2017-09" db="EMBL/GenBank/DDBJ databases">
        <title>Large-scale bioinformatics analysis of Bacillus genomes uncovers conserved roles of natural products in bacterial physiology.</title>
        <authorList>
            <consortium name="Agbiome Team Llc"/>
            <person name="Bleich R.M."/>
            <person name="Grubbs K.J."/>
            <person name="Santa Maria K.C."/>
            <person name="Allen S.E."/>
            <person name="Farag S."/>
            <person name="Shank E.A."/>
            <person name="Bowers A."/>
        </authorList>
    </citation>
    <scope>NUCLEOTIDE SEQUENCE [LARGE SCALE GENOMIC DNA]</scope>
    <source>
        <strain evidence="2 3">AFS092789</strain>
    </source>
</reference>
<proteinExistence type="predicted"/>
<dbReference type="EMBL" id="NVMX01000369">
    <property type="protein sequence ID" value="PDZ93834.1"/>
    <property type="molecule type" value="Genomic_DNA"/>
</dbReference>